<dbReference type="PANTHER" id="PTHR40114:SF1">
    <property type="entry name" value="SLR0698 PROTEIN"/>
    <property type="match status" value="1"/>
</dbReference>
<feature type="domain" description="CYTH" evidence="1">
    <location>
        <begin position="2"/>
        <end position="150"/>
    </location>
</feature>
<dbReference type="PIRSF" id="PIRSF016487">
    <property type="entry name" value="CYTH_UCP016487"/>
    <property type="match status" value="1"/>
</dbReference>
<keyword evidence="3" id="KW-1185">Reference proteome</keyword>
<dbReference type="EMBL" id="JBFAEG010000025">
    <property type="protein sequence ID" value="MEU5711227.1"/>
    <property type="molecule type" value="Genomic_DNA"/>
</dbReference>
<accession>A0ABV3AH01</accession>
<dbReference type="InterPro" id="IPR033469">
    <property type="entry name" value="CYTH-like_dom_sf"/>
</dbReference>
<dbReference type="Pfam" id="PF01928">
    <property type="entry name" value="CYTH"/>
    <property type="match status" value="1"/>
</dbReference>
<comment type="caution">
    <text evidence="2">The sequence shown here is derived from an EMBL/GenBank/DDBJ whole genome shotgun (WGS) entry which is preliminary data.</text>
</comment>
<dbReference type="RefSeq" id="WP_030646428.1">
    <property type="nucleotide sequence ID" value="NZ_JBEXDP010000027.1"/>
</dbReference>
<gene>
    <name evidence="2" type="ORF">AB0H04_30885</name>
</gene>
<dbReference type="Proteomes" id="UP001551011">
    <property type="component" value="Unassembled WGS sequence"/>
</dbReference>
<name>A0ABV3AH01_9ACTN</name>
<dbReference type="InterPro" id="IPR012042">
    <property type="entry name" value="NeuTTM/CthTTM-like"/>
</dbReference>
<dbReference type="InterPro" id="IPR023577">
    <property type="entry name" value="CYTH_domain"/>
</dbReference>
<dbReference type="SMART" id="SM01118">
    <property type="entry name" value="CYTH"/>
    <property type="match status" value="1"/>
</dbReference>
<dbReference type="PANTHER" id="PTHR40114">
    <property type="entry name" value="SLR0698 PROTEIN"/>
    <property type="match status" value="1"/>
</dbReference>
<evidence type="ECO:0000313" key="3">
    <source>
        <dbReference type="Proteomes" id="UP001551011"/>
    </source>
</evidence>
<dbReference type="Gene3D" id="2.40.320.10">
    <property type="entry name" value="Hypothetical Protein Pfu-838710-001"/>
    <property type="match status" value="1"/>
</dbReference>
<dbReference type="SUPFAM" id="SSF55154">
    <property type="entry name" value="CYTH-like phosphatases"/>
    <property type="match status" value="1"/>
</dbReference>
<evidence type="ECO:0000313" key="2">
    <source>
        <dbReference type="EMBL" id="MEU5711227.1"/>
    </source>
</evidence>
<dbReference type="PROSITE" id="PS51707">
    <property type="entry name" value="CYTH"/>
    <property type="match status" value="1"/>
</dbReference>
<organism evidence="2 3">
    <name type="scientific">Streptomyces flaveolus</name>
    <dbReference type="NCBI Taxonomy" id="67297"/>
    <lineage>
        <taxon>Bacteria</taxon>
        <taxon>Bacillati</taxon>
        <taxon>Actinomycetota</taxon>
        <taxon>Actinomycetes</taxon>
        <taxon>Kitasatosporales</taxon>
        <taxon>Streptomycetaceae</taxon>
        <taxon>Streptomyces</taxon>
    </lineage>
</organism>
<protein>
    <submittedName>
        <fullName evidence="2">CYTH domain-containing protein</fullName>
    </submittedName>
</protein>
<evidence type="ECO:0000259" key="1">
    <source>
        <dbReference type="PROSITE" id="PS51707"/>
    </source>
</evidence>
<proteinExistence type="predicted"/>
<dbReference type="CDD" id="cd07891">
    <property type="entry name" value="CYTH-like_CthTTM-like_1"/>
    <property type="match status" value="1"/>
</dbReference>
<reference evidence="2 3" key="1">
    <citation type="submission" date="2024-06" db="EMBL/GenBank/DDBJ databases">
        <title>The Natural Products Discovery Center: Release of the First 8490 Sequenced Strains for Exploring Actinobacteria Biosynthetic Diversity.</title>
        <authorList>
            <person name="Kalkreuter E."/>
            <person name="Kautsar S.A."/>
            <person name="Yang D."/>
            <person name="Bader C.D."/>
            <person name="Teijaro C.N."/>
            <person name="Fluegel L."/>
            <person name="Davis C.M."/>
            <person name="Simpson J.R."/>
            <person name="Lauterbach L."/>
            <person name="Steele A.D."/>
            <person name="Gui C."/>
            <person name="Meng S."/>
            <person name="Li G."/>
            <person name="Viehrig K."/>
            <person name="Ye F."/>
            <person name="Su P."/>
            <person name="Kiefer A.F."/>
            <person name="Nichols A."/>
            <person name="Cepeda A.J."/>
            <person name="Yan W."/>
            <person name="Fan B."/>
            <person name="Jiang Y."/>
            <person name="Adhikari A."/>
            <person name="Zheng C.-J."/>
            <person name="Schuster L."/>
            <person name="Cowan T.M."/>
            <person name="Smanski M.J."/>
            <person name="Chevrette M.G."/>
            <person name="De Carvalho L.P.S."/>
            <person name="Shen B."/>
        </authorList>
    </citation>
    <scope>NUCLEOTIDE SEQUENCE [LARGE SCALE GENOMIC DNA]</scope>
    <source>
        <strain evidence="2 3">NPDC020594</strain>
    </source>
</reference>
<sequence>MGREIERKFLLRGDDWRARVTRTTLLRQGYLSTDPRREVRVRVADETEAFLTVKAKRPGPERAEFEYSIPVPDARELLAHCTGRLVEKRRHHLAVSAPGEWVVDEYTGVHTGLVVLEIEWTDAEDPSLALPPWAGDDVTGDRRYSNAALATEPADESAGRSA</sequence>